<dbReference type="InterPro" id="IPR039657">
    <property type="entry name" value="Dimethylallyltransferase"/>
</dbReference>
<dbReference type="GO" id="GO:0005524">
    <property type="term" value="F:ATP binding"/>
    <property type="evidence" value="ECO:0007669"/>
    <property type="project" value="UniProtKB-KW"/>
</dbReference>
<dbReference type="GO" id="GO:0052381">
    <property type="term" value="F:tRNA dimethylallyltransferase activity"/>
    <property type="evidence" value="ECO:0007669"/>
    <property type="project" value="UniProtKB-EC"/>
</dbReference>
<dbReference type="EMBL" id="AUZX01013344">
    <property type="protein sequence ID" value="EQD35803.1"/>
    <property type="molecule type" value="Genomic_DNA"/>
</dbReference>
<dbReference type="EC" id="2.5.1.75" evidence="5"/>
<dbReference type="Pfam" id="PF01715">
    <property type="entry name" value="IPPT"/>
    <property type="match status" value="1"/>
</dbReference>
<comment type="similarity">
    <text evidence="1">Belongs to the IPP transferase family.</text>
</comment>
<dbReference type="PANTHER" id="PTHR11088:SF60">
    <property type="entry name" value="TRNA DIMETHYLALLYLTRANSFERASE"/>
    <property type="match status" value="1"/>
</dbReference>
<proteinExistence type="inferred from homology"/>
<dbReference type="GO" id="GO:0006400">
    <property type="term" value="P:tRNA modification"/>
    <property type="evidence" value="ECO:0007669"/>
    <property type="project" value="TreeGrafter"/>
</dbReference>
<feature type="non-terminal residue" evidence="5">
    <location>
        <position position="1"/>
    </location>
</feature>
<accession>T0YRN4</accession>
<keyword evidence="3" id="KW-0547">Nucleotide-binding</keyword>
<evidence type="ECO:0000256" key="3">
    <source>
        <dbReference type="ARBA" id="ARBA00022741"/>
    </source>
</evidence>
<dbReference type="SUPFAM" id="SSF52540">
    <property type="entry name" value="P-loop containing nucleoside triphosphate hydrolases"/>
    <property type="match status" value="1"/>
</dbReference>
<dbReference type="AlphaFoldDB" id="T0YRN4"/>
<reference evidence="5" key="2">
    <citation type="journal article" date="2014" name="ISME J.">
        <title>Microbial stratification in low pH oxic and suboxic macroscopic growths along an acid mine drainage.</title>
        <authorList>
            <person name="Mendez-Garcia C."/>
            <person name="Mesa V."/>
            <person name="Sprenger R.R."/>
            <person name="Richter M."/>
            <person name="Diez M.S."/>
            <person name="Solano J."/>
            <person name="Bargiela R."/>
            <person name="Golyshina O.V."/>
            <person name="Manteca A."/>
            <person name="Ramos J.L."/>
            <person name="Gallego J.R."/>
            <person name="Llorente I."/>
            <person name="Martins Dos Santos V.A."/>
            <person name="Jensen O.N."/>
            <person name="Pelaez A.I."/>
            <person name="Sanchez J."/>
            <person name="Ferrer M."/>
        </authorList>
    </citation>
    <scope>NUCLEOTIDE SEQUENCE</scope>
</reference>
<reference evidence="5" key="1">
    <citation type="submission" date="2013-08" db="EMBL/GenBank/DDBJ databases">
        <authorList>
            <person name="Mendez C."/>
            <person name="Richter M."/>
            <person name="Ferrer M."/>
            <person name="Sanchez J."/>
        </authorList>
    </citation>
    <scope>NUCLEOTIDE SEQUENCE</scope>
</reference>
<evidence type="ECO:0000256" key="1">
    <source>
        <dbReference type="ARBA" id="ARBA00005842"/>
    </source>
</evidence>
<keyword evidence="4" id="KW-0067">ATP-binding</keyword>
<dbReference type="InterPro" id="IPR027417">
    <property type="entry name" value="P-loop_NTPase"/>
</dbReference>
<keyword evidence="2 5" id="KW-0808">Transferase</keyword>
<name>T0YRN4_9ZZZZ</name>
<dbReference type="Gene3D" id="3.40.50.300">
    <property type="entry name" value="P-loop containing nucleotide triphosphate hydrolases"/>
    <property type="match status" value="1"/>
</dbReference>
<dbReference type="PANTHER" id="PTHR11088">
    <property type="entry name" value="TRNA DIMETHYLALLYLTRANSFERASE"/>
    <property type="match status" value="1"/>
</dbReference>
<protein>
    <submittedName>
        <fullName evidence="5">tRNA isopentenyltransferase</fullName>
        <ecNumber evidence="5">2.5.1.75</ecNumber>
    </submittedName>
</protein>
<comment type="caution">
    <text evidence="5">The sequence shown here is derived from an EMBL/GenBank/DDBJ whole genome shotgun (WGS) entry which is preliminary data.</text>
</comment>
<feature type="non-terminal residue" evidence="5">
    <location>
        <position position="103"/>
    </location>
</feature>
<sequence length="103" mass="10951">TAKPSRAVRARIPHHLIDVCDPAEGYSAGRFVAEALECIGAIHGRGRVPLLAGGTMLYLRALIDGLAPLPQASPALRRSLDAQAAQQGWPALHAELERIDPQA</sequence>
<evidence type="ECO:0000313" key="5">
    <source>
        <dbReference type="EMBL" id="EQD35803.1"/>
    </source>
</evidence>
<organism evidence="5">
    <name type="scientific">mine drainage metagenome</name>
    <dbReference type="NCBI Taxonomy" id="410659"/>
    <lineage>
        <taxon>unclassified sequences</taxon>
        <taxon>metagenomes</taxon>
        <taxon>ecological metagenomes</taxon>
    </lineage>
</organism>
<dbReference type="Gene3D" id="1.10.20.140">
    <property type="match status" value="1"/>
</dbReference>
<gene>
    <name evidence="5" type="ORF">B1A_18107</name>
</gene>
<evidence type="ECO:0000256" key="2">
    <source>
        <dbReference type="ARBA" id="ARBA00022679"/>
    </source>
</evidence>
<evidence type="ECO:0000256" key="4">
    <source>
        <dbReference type="ARBA" id="ARBA00022840"/>
    </source>
</evidence>